<feature type="domain" description="C2H2-type" evidence="12">
    <location>
        <begin position="536"/>
        <end position="563"/>
    </location>
</feature>
<evidence type="ECO:0000256" key="3">
    <source>
        <dbReference type="ARBA" id="ARBA00022723"/>
    </source>
</evidence>
<dbReference type="GO" id="GO:0000978">
    <property type="term" value="F:RNA polymerase II cis-regulatory region sequence-specific DNA binding"/>
    <property type="evidence" value="ECO:0007669"/>
    <property type="project" value="TreeGrafter"/>
</dbReference>
<evidence type="ECO:0000313" key="13">
    <source>
        <dbReference type="Ensembl" id="ENSAPEP00000014035.1"/>
    </source>
</evidence>
<sequence length="582" mass="65966">MNKPPVPPLLTAAYTAKRSKRKSICEKRGKKKEFDRARSRINIGGAFPRWRKLRDLKGFKTDADFASFLLDRYQADFLATILTPTKHSGDDEGTGFSDVNEVAVEVLDTSPSSPDMRDDIGEDDFNHIQNSVIDWTEDKTWAPVEDLEDISTSDDGETTEEDGYNDDSDDEDYIPPLCVRTGTGTITGAIKPKICPDALQSVSNDETVHDVVDTERKEEPPVTEKIEAQTEDKSTNRLATVTHRDRLKQPRKRSAEVNYHEEHRPETQEQNPNTAPTDELDSNSETLRSTELASIPSSSHHEPQEKASAEPEQTQCFRRPKKIYNCLTCGKVFPCNQALKRHLVIHSGKRPFKCFLCGRGFTQSGNLKTHMKTHRGELTNWTLVKEKSPVKESPVTVHLCGECGMDFPEKHLLEEHRGSHKKPYACPDCDKTFKNESYLKIHQHVHSGETPYICSECGKSCVTAVLLKKHELTHSGEKNFHCDQCGRAFLQSVNLKEHLKTHTGERPHLCSICGKSYSRAYALKVHLRVHTGEKPYSCEKCGKCFFYSQNYQKHLKTHDKKPKLSTKPLGRPKQQLLVVNNQ</sequence>
<organism evidence="13 14">
    <name type="scientific">Amphiprion percula</name>
    <name type="common">Orange clownfish</name>
    <name type="synonym">Lutjanus percula</name>
    <dbReference type="NCBI Taxonomy" id="161767"/>
    <lineage>
        <taxon>Eukaryota</taxon>
        <taxon>Metazoa</taxon>
        <taxon>Chordata</taxon>
        <taxon>Craniata</taxon>
        <taxon>Vertebrata</taxon>
        <taxon>Euteleostomi</taxon>
        <taxon>Actinopterygii</taxon>
        <taxon>Neopterygii</taxon>
        <taxon>Teleostei</taxon>
        <taxon>Neoteleostei</taxon>
        <taxon>Acanthomorphata</taxon>
        <taxon>Ovalentaria</taxon>
        <taxon>Pomacentridae</taxon>
        <taxon>Amphiprion</taxon>
    </lineage>
</organism>
<comment type="similarity">
    <text evidence="2">Belongs to the krueppel C2H2-type zinc-finger protein family.</text>
</comment>
<feature type="compositionally biased region" description="Basic and acidic residues" evidence="11">
    <location>
        <begin position="242"/>
        <end position="267"/>
    </location>
</feature>
<keyword evidence="14" id="KW-1185">Reference proteome</keyword>
<reference evidence="13 14" key="1">
    <citation type="submission" date="2018-03" db="EMBL/GenBank/DDBJ databases">
        <title>Finding Nemo's genes: A chromosome-scale reference assembly of the genome of the orange clownfish Amphiprion percula.</title>
        <authorList>
            <person name="Lehmann R."/>
        </authorList>
    </citation>
    <scope>NUCLEOTIDE SEQUENCE</scope>
</reference>
<feature type="domain" description="C2H2-type" evidence="12">
    <location>
        <begin position="352"/>
        <end position="379"/>
    </location>
</feature>
<evidence type="ECO:0000256" key="9">
    <source>
        <dbReference type="ARBA" id="ARBA00023242"/>
    </source>
</evidence>
<keyword evidence="8" id="KW-0804">Transcription</keyword>
<feature type="compositionally biased region" description="Acidic residues" evidence="11">
    <location>
        <begin position="147"/>
        <end position="173"/>
    </location>
</feature>
<dbReference type="PROSITE" id="PS00028">
    <property type="entry name" value="ZINC_FINGER_C2H2_1"/>
    <property type="match status" value="7"/>
</dbReference>
<dbReference type="Proteomes" id="UP000265080">
    <property type="component" value="Chromosome 3"/>
</dbReference>
<evidence type="ECO:0000256" key="7">
    <source>
        <dbReference type="ARBA" id="ARBA00023125"/>
    </source>
</evidence>
<keyword evidence="9" id="KW-0539">Nucleus</keyword>
<feature type="compositionally biased region" description="Basic and acidic residues" evidence="11">
    <location>
        <begin position="206"/>
        <end position="235"/>
    </location>
</feature>
<dbReference type="InterPro" id="IPR013087">
    <property type="entry name" value="Znf_C2H2_type"/>
</dbReference>
<evidence type="ECO:0000256" key="10">
    <source>
        <dbReference type="PROSITE-ProRule" id="PRU00042"/>
    </source>
</evidence>
<dbReference type="GO" id="GO:0008270">
    <property type="term" value="F:zinc ion binding"/>
    <property type="evidence" value="ECO:0007669"/>
    <property type="project" value="UniProtKB-KW"/>
</dbReference>
<dbReference type="AlphaFoldDB" id="A0A3P8SPE3"/>
<keyword evidence="7" id="KW-0238">DNA-binding</keyword>
<dbReference type="Gene3D" id="3.30.160.60">
    <property type="entry name" value="Classic Zinc Finger"/>
    <property type="match status" value="7"/>
</dbReference>
<name>A0A3P8SPE3_AMPPE</name>
<feature type="domain" description="C2H2-type" evidence="12">
    <location>
        <begin position="452"/>
        <end position="479"/>
    </location>
</feature>
<evidence type="ECO:0000256" key="4">
    <source>
        <dbReference type="ARBA" id="ARBA00022737"/>
    </source>
</evidence>
<evidence type="ECO:0000256" key="5">
    <source>
        <dbReference type="ARBA" id="ARBA00022771"/>
    </source>
</evidence>
<dbReference type="FunFam" id="3.30.160.60:FF:000624">
    <property type="entry name" value="zinc finger protein 697"/>
    <property type="match status" value="1"/>
</dbReference>
<evidence type="ECO:0000259" key="12">
    <source>
        <dbReference type="PROSITE" id="PS50157"/>
    </source>
</evidence>
<accession>A0A3P8SPE3</accession>
<keyword evidence="3" id="KW-0479">Metal-binding</keyword>
<dbReference type="PANTHER" id="PTHR24393:SF34">
    <property type="entry name" value="PR_SET DOMAIN 13"/>
    <property type="match status" value="1"/>
</dbReference>
<evidence type="ECO:0000313" key="14">
    <source>
        <dbReference type="Proteomes" id="UP000265080"/>
    </source>
</evidence>
<protein>
    <recommendedName>
        <fullName evidence="12">C2H2-type domain-containing protein</fullName>
    </recommendedName>
</protein>
<dbReference type="GO" id="GO:0005634">
    <property type="term" value="C:nucleus"/>
    <property type="evidence" value="ECO:0007669"/>
    <property type="project" value="UniProtKB-SubCell"/>
</dbReference>
<dbReference type="InterPro" id="IPR036236">
    <property type="entry name" value="Znf_C2H2_sf"/>
</dbReference>
<feature type="domain" description="C2H2-type" evidence="12">
    <location>
        <begin position="480"/>
        <end position="507"/>
    </location>
</feature>
<dbReference type="FunFam" id="3.30.160.60:FF:000100">
    <property type="entry name" value="Zinc finger 45-like"/>
    <property type="match status" value="1"/>
</dbReference>
<dbReference type="SUPFAM" id="SSF57667">
    <property type="entry name" value="beta-beta-alpha zinc fingers"/>
    <property type="match status" value="5"/>
</dbReference>
<dbReference type="Pfam" id="PF00096">
    <property type="entry name" value="zf-C2H2"/>
    <property type="match status" value="6"/>
</dbReference>
<keyword evidence="5 10" id="KW-0863">Zinc-finger</keyword>
<dbReference type="Ensembl" id="ENSAPET00000014405.1">
    <property type="protein sequence ID" value="ENSAPEP00000014035.1"/>
    <property type="gene ID" value="ENSAPEG00000010013.1"/>
</dbReference>
<evidence type="ECO:0000256" key="2">
    <source>
        <dbReference type="ARBA" id="ARBA00006991"/>
    </source>
</evidence>
<dbReference type="GO" id="GO:0001228">
    <property type="term" value="F:DNA-binding transcription activator activity, RNA polymerase II-specific"/>
    <property type="evidence" value="ECO:0007669"/>
    <property type="project" value="TreeGrafter"/>
</dbReference>
<dbReference type="FunFam" id="3.30.160.60:FF:000188">
    <property type="entry name" value="Zinc finger protein 787"/>
    <property type="match status" value="1"/>
</dbReference>
<feature type="compositionally biased region" description="Basic and acidic residues" evidence="11">
    <location>
        <begin position="299"/>
        <end position="309"/>
    </location>
</feature>
<dbReference type="PROSITE" id="PS50157">
    <property type="entry name" value="ZINC_FINGER_C2H2_2"/>
    <property type="match status" value="8"/>
</dbReference>
<dbReference type="FunFam" id="3.30.160.60:FF:001927">
    <property type="entry name" value="Zinc finger protein 1184"/>
    <property type="match status" value="1"/>
</dbReference>
<dbReference type="SMART" id="SM00355">
    <property type="entry name" value="ZnF_C2H2"/>
    <property type="match status" value="8"/>
</dbReference>
<feature type="region of interest" description="Disordered" evidence="11">
    <location>
        <begin position="147"/>
        <end position="178"/>
    </location>
</feature>
<dbReference type="PANTHER" id="PTHR24393">
    <property type="entry name" value="ZINC FINGER PROTEIN"/>
    <property type="match status" value="1"/>
</dbReference>
<evidence type="ECO:0000256" key="8">
    <source>
        <dbReference type="ARBA" id="ARBA00023163"/>
    </source>
</evidence>
<reference evidence="13" key="3">
    <citation type="submission" date="2025-09" db="UniProtKB">
        <authorList>
            <consortium name="Ensembl"/>
        </authorList>
    </citation>
    <scope>IDENTIFICATION</scope>
</reference>
<dbReference type="STRING" id="161767.ENSAPEP00000014035"/>
<evidence type="ECO:0000256" key="11">
    <source>
        <dbReference type="SAM" id="MobiDB-lite"/>
    </source>
</evidence>
<evidence type="ECO:0000256" key="6">
    <source>
        <dbReference type="ARBA" id="ARBA00022833"/>
    </source>
</evidence>
<proteinExistence type="inferred from homology"/>
<feature type="domain" description="C2H2-type" evidence="12">
    <location>
        <begin position="424"/>
        <end position="451"/>
    </location>
</feature>
<dbReference type="FunFam" id="3.30.160.60:FF:000736">
    <property type="entry name" value="Zinc finger protein 423"/>
    <property type="match status" value="1"/>
</dbReference>
<feature type="domain" description="C2H2-type" evidence="12">
    <location>
        <begin position="508"/>
        <end position="535"/>
    </location>
</feature>
<comment type="subcellular location">
    <subcellularLocation>
        <location evidence="1">Nucleus</location>
    </subcellularLocation>
</comment>
<keyword evidence="4" id="KW-0677">Repeat</keyword>
<keyword evidence="6" id="KW-0862">Zinc</keyword>
<feature type="region of interest" description="Disordered" evidence="11">
    <location>
        <begin position="195"/>
        <end position="314"/>
    </location>
</feature>
<feature type="compositionally biased region" description="Polar residues" evidence="11">
    <location>
        <begin position="283"/>
        <end position="298"/>
    </location>
</feature>
<dbReference type="FunFam" id="3.30.160.60:FF:002343">
    <property type="entry name" value="Zinc finger protein 33A"/>
    <property type="match status" value="2"/>
</dbReference>
<reference evidence="13" key="2">
    <citation type="submission" date="2025-08" db="UniProtKB">
        <authorList>
            <consortium name="Ensembl"/>
        </authorList>
    </citation>
    <scope>IDENTIFICATION</scope>
</reference>
<evidence type="ECO:0000256" key="1">
    <source>
        <dbReference type="ARBA" id="ARBA00004123"/>
    </source>
</evidence>
<feature type="domain" description="C2H2-type" evidence="12">
    <location>
        <begin position="324"/>
        <end position="351"/>
    </location>
</feature>
<dbReference type="GeneTree" id="ENSGT01150000286939"/>
<feature type="domain" description="C2H2-type" evidence="12">
    <location>
        <begin position="398"/>
        <end position="425"/>
    </location>
</feature>